<organism evidence="3 4">
    <name type="scientific">Cerrena zonata</name>
    <dbReference type="NCBI Taxonomy" id="2478898"/>
    <lineage>
        <taxon>Eukaryota</taxon>
        <taxon>Fungi</taxon>
        <taxon>Dikarya</taxon>
        <taxon>Basidiomycota</taxon>
        <taxon>Agaricomycotina</taxon>
        <taxon>Agaricomycetes</taxon>
        <taxon>Polyporales</taxon>
        <taxon>Cerrenaceae</taxon>
        <taxon>Cerrena</taxon>
    </lineage>
</organism>
<proteinExistence type="predicted"/>
<evidence type="ECO:0000313" key="4">
    <source>
        <dbReference type="Proteomes" id="UP001385951"/>
    </source>
</evidence>
<dbReference type="Gene3D" id="3.40.50.720">
    <property type="entry name" value="NAD(P)-binding Rossmann-like Domain"/>
    <property type="match status" value="1"/>
</dbReference>
<evidence type="ECO:0000313" key="3">
    <source>
        <dbReference type="EMBL" id="KAK7676083.1"/>
    </source>
</evidence>
<dbReference type="EMBL" id="JASBNA010000136">
    <property type="protein sequence ID" value="KAK7676083.1"/>
    <property type="molecule type" value="Genomic_DNA"/>
</dbReference>
<dbReference type="SUPFAM" id="SSF48179">
    <property type="entry name" value="6-phosphogluconate dehydrogenase C-terminal domain-like"/>
    <property type="match status" value="1"/>
</dbReference>
<keyword evidence="4" id="KW-1185">Reference proteome</keyword>
<dbReference type="Gene3D" id="1.10.1040.10">
    <property type="entry name" value="N-(1-d-carboxylethyl)-l-norvaline Dehydrogenase, domain 2"/>
    <property type="match status" value="1"/>
</dbReference>
<evidence type="ECO:0000259" key="2">
    <source>
        <dbReference type="Pfam" id="PF09130"/>
    </source>
</evidence>
<dbReference type="InterPro" id="IPR006115">
    <property type="entry name" value="6PGDH_NADP-bd"/>
</dbReference>
<evidence type="ECO:0008006" key="5">
    <source>
        <dbReference type="Google" id="ProtNLM"/>
    </source>
</evidence>
<feature type="domain" description="6-phosphogluconate dehydrogenase NADP-binding" evidence="1">
    <location>
        <begin position="5"/>
        <end position="147"/>
    </location>
</feature>
<accession>A0AAW0FEZ5</accession>
<dbReference type="AlphaFoldDB" id="A0AAW0FEZ5"/>
<evidence type="ECO:0000259" key="1">
    <source>
        <dbReference type="Pfam" id="PF03446"/>
    </source>
</evidence>
<dbReference type="InterPro" id="IPR036291">
    <property type="entry name" value="NAD(P)-bd_dom_sf"/>
</dbReference>
<dbReference type="Pfam" id="PF03446">
    <property type="entry name" value="NAD_binding_2"/>
    <property type="match status" value="1"/>
</dbReference>
<comment type="caution">
    <text evidence="3">The sequence shown here is derived from an EMBL/GenBank/DDBJ whole genome shotgun (WGS) entry which is preliminary data.</text>
</comment>
<gene>
    <name evidence="3" type="ORF">QCA50_020954</name>
</gene>
<name>A0AAW0FEZ5_9APHY</name>
<dbReference type="SUPFAM" id="SSF51735">
    <property type="entry name" value="NAD(P)-binding Rossmann-fold domains"/>
    <property type="match status" value="1"/>
</dbReference>
<dbReference type="InterPro" id="IPR013328">
    <property type="entry name" value="6PGD_dom2"/>
</dbReference>
<protein>
    <recommendedName>
        <fullName evidence="5">6-phosphogluconate dehydrogenase C-terminal domain-like protein</fullName>
    </recommendedName>
</protein>
<dbReference type="GO" id="GO:0050661">
    <property type="term" value="F:NADP binding"/>
    <property type="evidence" value="ECO:0007669"/>
    <property type="project" value="InterPro"/>
</dbReference>
<dbReference type="InterPro" id="IPR015814">
    <property type="entry name" value="Pgluconate_DH_NAD-bd_C"/>
</dbReference>
<reference evidence="3 4" key="1">
    <citation type="submission" date="2022-09" db="EMBL/GenBank/DDBJ databases">
        <authorList>
            <person name="Palmer J.M."/>
        </authorList>
    </citation>
    <scope>NUCLEOTIDE SEQUENCE [LARGE SCALE GENOMIC DNA]</scope>
    <source>
        <strain evidence="3 4">DSM 7382</strain>
    </source>
</reference>
<feature type="domain" description="Phosphogluconate dehydrogenase NAD-binding putative C-terminal" evidence="2">
    <location>
        <begin position="202"/>
        <end position="269"/>
    </location>
</feature>
<dbReference type="InterPro" id="IPR008927">
    <property type="entry name" value="6-PGluconate_DH-like_C_sf"/>
</dbReference>
<sequence>MLPVIAIIAPGAMGSAVAKRLTTAGLTVLTNLDGRSPASRSRAHDAGMQDVPFSDIPLKANWVLSILPPSDAPAFAQKLYDAYTQSTVQRPLAFADCNAVSPETVKGIAQTFSGTNIKFIDAGIVGGPPKGDYDPVFYASASPEDASLLDEFVGLSKYGLKVSALRGEGAGIGDASALKMSYAGISKGFTGLCATMILAAHASSPATSQALLHELASSQPFVLQRIAGSIPTMLPKAYRWVGEMEEISQFVGSGEGQIHAGLARLYERVEKSLNAGEGDEAGEDVRVLKKFVEDAKKTIEKKQ</sequence>
<dbReference type="Proteomes" id="UP001385951">
    <property type="component" value="Unassembled WGS sequence"/>
</dbReference>
<dbReference type="Pfam" id="PF09130">
    <property type="entry name" value="DUF1932"/>
    <property type="match status" value="1"/>
</dbReference>